<keyword evidence="1" id="KW-0175">Coiled coil</keyword>
<dbReference type="AlphaFoldDB" id="A0A7N0TQ03"/>
<dbReference type="Gramene" id="Kaladp0040s0606.1.v1.1">
    <property type="protein sequence ID" value="Kaladp0040s0606.1.v1.1"/>
    <property type="gene ID" value="Kaladp0040s0606.v1.1"/>
</dbReference>
<name>A0A7N0TQ03_KALFE</name>
<feature type="domain" description="DUF630" evidence="4">
    <location>
        <begin position="1"/>
        <end position="54"/>
    </location>
</feature>
<reference evidence="5" key="1">
    <citation type="submission" date="2021-01" db="UniProtKB">
        <authorList>
            <consortium name="EnsemblPlants"/>
        </authorList>
    </citation>
    <scope>IDENTIFICATION</scope>
</reference>
<dbReference type="Proteomes" id="UP000594263">
    <property type="component" value="Unplaced"/>
</dbReference>
<evidence type="ECO:0000259" key="4">
    <source>
        <dbReference type="Pfam" id="PF04783"/>
    </source>
</evidence>
<proteinExistence type="predicted"/>
<organism evidence="5 6">
    <name type="scientific">Kalanchoe fedtschenkoi</name>
    <name type="common">Lavender scallops</name>
    <name type="synonym">South American air plant</name>
    <dbReference type="NCBI Taxonomy" id="63787"/>
    <lineage>
        <taxon>Eukaryota</taxon>
        <taxon>Viridiplantae</taxon>
        <taxon>Streptophyta</taxon>
        <taxon>Embryophyta</taxon>
        <taxon>Tracheophyta</taxon>
        <taxon>Spermatophyta</taxon>
        <taxon>Magnoliopsida</taxon>
        <taxon>eudicotyledons</taxon>
        <taxon>Gunneridae</taxon>
        <taxon>Pentapetalae</taxon>
        <taxon>Saxifragales</taxon>
        <taxon>Crassulaceae</taxon>
        <taxon>Kalanchoe</taxon>
    </lineage>
</organism>
<accession>A0A7N0TQ03</accession>
<dbReference type="InterPro" id="IPR006868">
    <property type="entry name" value="DUF630"/>
</dbReference>
<evidence type="ECO:0000313" key="5">
    <source>
        <dbReference type="EnsemblPlants" id="Kaladp0040s0606.1.v1.1"/>
    </source>
</evidence>
<sequence length="647" mass="72687">MGCSSSRLDELPAVAHCRRRRKSMDSAVNHFTSFAESHSSYMHSLTSLGQTLLQTLDHFPPRQPIASGAKPDSEAKRDPDRNSDSGHIQFTPSSDDEEEEQRGGSFSFENGPIVCSYGYMNGEVDRLGGGVLVSQSDAPPPPPPPPETSLTWDLMNFFAPYDMSLHYPESYNLSREGGGVVAEEPEIKKVVEVKTLKSDAANVDRKKPTAKDGGERKGETGEKDSSSEAESQRVSKAAVDVLEEVKVQFHKASEAGNGVLKVLKAEADQNCVFQLGNNFFLMLNVLHFDPDQLQFDKNYVHYSSEKANLPSILRKLSIWEHKLYSEVKTEEEMRVRHEDLQRRLKKQDEKGSEAQKVDATQKALMTLTPKMRIAFDMVDRISIVSGKLRDEELWPCLKEFIHELQGMWKGLLDCHKQQAEAIQEAADLHNFPSGGDLTSAQVEAAIQLKIELHSLIKDFCNWIGAQRGYVKSLNKWLQRCLLHEPKELSDSEEPYWPSSLGAPLIFVVCHKWSEAMKKIQEEDAVIEAMQACLATVDQLLRRADANIQQRMIIDVDLEKRVKTMEAKEKEMFRVLEGRKKDVAKTLPEATQGVISARDPSVTDPGNLQPKLKRALESLEALAENFVRVYQNLWADADNHAQETANGN</sequence>
<feature type="region of interest" description="Disordered" evidence="2">
    <location>
        <begin position="130"/>
        <end position="151"/>
    </location>
</feature>
<dbReference type="PANTHER" id="PTHR21450:SF19">
    <property type="entry name" value="F5M15.15"/>
    <property type="match status" value="1"/>
</dbReference>
<feature type="compositionally biased region" description="Basic and acidic residues" evidence="2">
    <location>
        <begin position="71"/>
        <end position="84"/>
    </location>
</feature>
<feature type="compositionally biased region" description="Basic and acidic residues" evidence="2">
    <location>
        <begin position="201"/>
        <end position="233"/>
    </location>
</feature>
<dbReference type="Pfam" id="PF04783">
    <property type="entry name" value="DUF630"/>
    <property type="match status" value="1"/>
</dbReference>
<keyword evidence="6" id="KW-1185">Reference proteome</keyword>
<feature type="coiled-coil region" evidence="1">
    <location>
        <begin position="330"/>
        <end position="357"/>
    </location>
</feature>
<dbReference type="InterPro" id="IPR006867">
    <property type="entry name" value="DUF632"/>
</dbReference>
<feature type="domain" description="DUF632" evidence="3">
    <location>
        <begin position="240"/>
        <end position="537"/>
    </location>
</feature>
<evidence type="ECO:0000256" key="1">
    <source>
        <dbReference type="SAM" id="Coils"/>
    </source>
</evidence>
<evidence type="ECO:0000313" key="6">
    <source>
        <dbReference type="Proteomes" id="UP000594263"/>
    </source>
</evidence>
<dbReference type="Pfam" id="PF04782">
    <property type="entry name" value="DUF632"/>
    <property type="match status" value="1"/>
</dbReference>
<feature type="region of interest" description="Disordered" evidence="2">
    <location>
        <begin position="201"/>
        <end position="234"/>
    </location>
</feature>
<feature type="region of interest" description="Disordered" evidence="2">
    <location>
        <begin position="59"/>
        <end position="107"/>
    </location>
</feature>
<evidence type="ECO:0000259" key="3">
    <source>
        <dbReference type="Pfam" id="PF04782"/>
    </source>
</evidence>
<feature type="compositionally biased region" description="Pro residues" evidence="2">
    <location>
        <begin position="138"/>
        <end position="147"/>
    </location>
</feature>
<evidence type="ECO:0008006" key="7">
    <source>
        <dbReference type="Google" id="ProtNLM"/>
    </source>
</evidence>
<evidence type="ECO:0000256" key="2">
    <source>
        <dbReference type="SAM" id="MobiDB-lite"/>
    </source>
</evidence>
<protein>
    <recommendedName>
        <fullName evidence="7">Nitrate regulatory gene2 protein</fullName>
    </recommendedName>
</protein>
<dbReference type="EnsemblPlants" id="Kaladp0040s0606.1.v1.1">
    <property type="protein sequence ID" value="Kaladp0040s0606.1.v1.1"/>
    <property type="gene ID" value="Kaladp0040s0606.v1.1"/>
</dbReference>
<dbReference type="PANTHER" id="PTHR21450">
    <property type="entry name" value="PROTEIN ALTERED PHOSPHATE STARVATION RESPONSE 1"/>
    <property type="match status" value="1"/>
</dbReference>